<protein>
    <submittedName>
        <fullName evidence="2">Uncharacterized protein</fullName>
    </submittedName>
</protein>
<dbReference type="AlphaFoldDB" id="G9QNW0"/>
<accession>G9QNW0</accession>
<keyword evidence="1" id="KW-0472">Membrane</keyword>
<evidence type="ECO:0000256" key="1">
    <source>
        <dbReference type="SAM" id="Phobius"/>
    </source>
</evidence>
<reference evidence="2 3" key="1">
    <citation type="submission" date="2011-09" db="EMBL/GenBank/DDBJ databases">
        <title>The Genome Sequence of Bacillus smithii 7_3_47FAA.</title>
        <authorList>
            <consortium name="The Broad Institute Genome Sequencing Platform"/>
            <person name="Earl A."/>
            <person name="Ward D."/>
            <person name="Feldgarden M."/>
            <person name="Gevers D."/>
            <person name="Daigneault M."/>
            <person name="Strauss J."/>
            <person name="Allen-Vercoe E."/>
            <person name="Young S.K."/>
            <person name="Zeng Q."/>
            <person name="Gargeya S."/>
            <person name="Fitzgerald M."/>
            <person name="Haas B."/>
            <person name="Abouelleil A."/>
            <person name="Alvarado L."/>
            <person name="Arachchi H.M."/>
            <person name="Berlin A."/>
            <person name="Brown A."/>
            <person name="Chapman S.B."/>
            <person name="Chen Z."/>
            <person name="Dunbar C."/>
            <person name="Freedman E."/>
            <person name="Gearin G."/>
            <person name="Goldberg J."/>
            <person name="Griggs A."/>
            <person name="Gujja S."/>
            <person name="Heiman D."/>
            <person name="Howarth C."/>
            <person name="Larson L."/>
            <person name="Lui A."/>
            <person name="MacDonald P.J.P."/>
            <person name="Montmayeur A."/>
            <person name="Murphy C."/>
            <person name="Neiman D."/>
            <person name="Pearson M."/>
            <person name="Priest M."/>
            <person name="Roberts A."/>
            <person name="Saif S."/>
            <person name="Shea T."/>
            <person name="Shenoy N."/>
            <person name="Sisk P."/>
            <person name="Stolte C."/>
            <person name="Sykes S."/>
            <person name="Wortman J."/>
            <person name="Nusbaum C."/>
            <person name="Birren B."/>
        </authorList>
    </citation>
    <scope>NUCLEOTIDE SEQUENCE [LARGE SCALE GENOMIC DNA]</scope>
    <source>
        <strain evidence="2 3">7_3_47FAA</strain>
    </source>
</reference>
<proteinExistence type="predicted"/>
<name>G9QNW0_9BACI</name>
<dbReference type="HOGENOM" id="CLU_3380587_0_0_9"/>
<organism evidence="2 3">
    <name type="scientific">Bacillus smithii 7_3_47FAA</name>
    <dbReference type="NCBI Taxonomy" id="665952"/>
    <lineage>
        <taxon>Bacteria</taxon>
        <taxon>Bacillati</taxon>
        <taxon>Bacillota</taxon>
        <taxon>Bacilli</taxon>
        <taxon>Bacillales</taxon>
        <taxon>Bacillaceae</taxon>
        <taxon>Bacillus</taxon>
    </lineage>
</organism>
<dbReference type="EMBL" id="ACWF01000144">
    <property type="protein sequence ID" value="EHL74870.1"/>
    <property type="molecule type" value="Genomic_DNA"/>
</dbReference>
<gene>
    <name evidence="2" type="ORF">HMPREF1015_03195</name>
</gene>
<comment type="caution">
    <text evidence="2">The sequence shown here is derived from an EMBL/GenBank/DDBJ whole genome shotgun (WGS) entry which is preliminary data.</text>
</comment>
<keyword evidence="1" id="KW-0812">Transmembrane</keyword>
<feature type="transmembrane region" description="Helical" evidence="1">
    <location>
        <begin position="9"/>
        <end position="27"/>
    </location>
</feature>
<dbReference type="PATRIC" id="fig|665952.3.peg.2832"/>
<keyword evidence="3" id="KW-1185">Reference proteome</keyword>
<keyword evidence="1" id="KW-1133">Transmembrane helix</keyword>
<evidence type="ECO:0000313" key="3">
    <source>
        <dbReference type="Proteomes" id="UP000011747"/>
    </source>
</evidence>
<dbReference type="Proteomes" id="UP000011747">
    <property type="component" value="Unassembled WGS sequence"/>
</dbReference>
<evidence type="ECO:0000313" key="2">
    <source>
        <dbReference type="EMBL" id="EHL74870.1"/>
    </source>
</evidence>
<sequence length="33" mass="4042">MDVRKNDFLANHFVIFVRLTVYTLIGYDKFKYN</sequence>